<name>W4GYY1_APHAT</name>
<evidence type="ECO:0000256" key="14">
    <source>
        <dbReference type="SAM" id="MobiDB-lite"/>
    </source>
</evidence>
<dbReference type="HAMAP" id="MF_00052_B">
    <property type="entry name" value="RNase_HII_B"/>
    <property type="match status" value="1"/>
</dbReference>
<dbReference type="FunFam" id="3.30.420.10:FF:000006">
    <property type="entry name" value="Ribonuclease HII"/>
    <property type="match status" value="1"/>
</dbReference>
<dbReference type="GO" id="GO:0006298">
    <property type="term" value="P:mismatch repair"/>
    <property type="evidence" value="ECO:0007669"/>
    <property type="project" value="TreeGrafter"/>
</dbReference>
<evidence type="ECO:0000256" key="1">
    <source>
        <dbReference type="ARBA" id="ARBA00000077"/>
    </source>
</evidence>
<feature type="binding site" evidence="12">
    <location>
        <position position="98"/>
    </location>
    <ligand>
        <name>a divalent metal cation</name>
        <dbReference type="ChEBI" id="CHEBI:60240"/>
    </ligand>
</feature>
<evidence type="ECO:0000256" key="9">
    <source>
        <dbReference type="ARBA" id="ARBA00022759"/>
    </source>
</evidence>
<feature type="non-terminal residue" evidence="16">
    <location>
        <position position="1"/>
    </location>
</feature>
<evidence type="ECO:0000256" key="12">
    <source>
        <dbReference type="PROSITE-ProRule" id="PRU01319"/>
    </source>
</evidence>
<proteinExistence type="inferred from homology"/>
<dbReference type="GO" id="GO:0005737">
    <property type="term" value="C:cytoplasm"/>
    <property type="evidence" value="ECO:0007669"/>
    <property type="project" value="UniProtKB-SubCell"/>
</dbReference>
<evidence type="ECO:0000256" key="10">
    <source>
        <dbReference type="ARBA" id="ARBA00022801"/>
    </source>
</evidence>
<dbReference type="NCBIfam" id="NF000595">
    <property type="entry name" value="PRK00015.1-3"/>
    <property type="match status" value="1"/>
</dbReference>
<dbReference type="GO" id="GO:0046872">
    <property type="term" value="F:metal ion binding"/>
    <property type="evidence" value="ECO:0007669"/>
    <property type="project" value="UniProtKB-KW"/>
</dbReference>
<dbReference type="GO" id="GO:0043137">
    <property type="term" value="P:DNA replication, removal of RNA primer"/>
    <property type="evidence" value="ECO:0007669"/>
    <property type="project" value="TreeGrafter"/>
</dbReference>
<dbReference type="PANTHER" id="PTHR10954">
    <property type="entry name" value="RIBONUCLEASE H2 SUBUNIT A"/>
    <property type="match status" value="1"/>
</dbReference>
<accession>W4GYY1</accession>
<dbReference type="InterPro" id="IPR024567">
    <property type="entry name" value="RNase_HII/HIII_dom"/>
</dbReference>
<dbReference type="EC" id="3.1.26.4" evidence="13"/>
<dbReference type="CDD" id="cd07182">
    <property type="entry name" value="RNase_HII_bacteria_HII_like"/>
    <property type="match status" value="1"/>
</dbReference>
<organism evidence="16">
    <name type="scientific">Aphanomyces astaci</name>
    <name type="common">Crayfish plague agent</name>
    <dbReference type="NCBI Taxonomy" id="112090"/>
    <lineage>
        <taxon>Eukaryota</taxon>
        <taxon>Sar</taxon>
        <taxon>Stramenopiles</taxon>
        <taxon>Oomycota</taxon>
        <taxon>Saprolegniomycetes</taxon>
        <taxon>Saprolegniales</taxon>
        <taxon>Verrucalvaceae</taxon>
        <taxon>Aphanomyces</taxon>
    </lineage>
</organism>
<reference evidence="16" key="1">
    <citation type="submission" date="2013-12" db="EMBL/GenBank/DDBJ databases">
        <title>The Genome Sequence of Aphanomyces astaci APO3.</title>
        <authorList>
            <consortium name="The Broad Institute Genomics Platform"/>
            <person name="Russ C."/>
            <person name="Tyler B."/>
            <person name="van West P."/>
            <person name="Dieguez-Uribeondo J."/>
            <person name="Young S.K."/>
            <person name="Zeng Q."/>
            <person name="Gargeya S."/>
            <person name="Fitzgerald M."/>
            <person name="Abouelleil A."/>
            <person name="Alvarado L."/>
            <person name="Chapman S.B."/>
            <person name="Gainer-Dewar J."/>
            <person name="Goldberg J."/>
            <person name="Griggs A."/>
            <person name="Gujja S."/>
            <person name="Hansen M."/>
            <person name="Howarth C."/>
            <person name="Imamovic A."/>
            <person name="Ireland A."/>
            <person name="Larimer J."/>
            <person name="McCowan C."/>
            <person name="Murphy C."/>
            <person name="Pearson M."/>
            <person name="Poon T.W."/>
            <person name="Priest M."/>
            <person name="Roberts A."/>
            <person name="Saif S."/>
            <person name="Shea T."/>
            <person name="Sykes S."/>
            <person name="Wortman J."/>
            <person name="Nusbaum C."/>
            <person name="Birren B."/>
        </authorList>
    </citation>
    <scope>NUCLEOTIDE SEQUENCE [LARGE SCALE GENOMIC DNA]</scope>
    <source>
        <strain evidence="16">APO3</strain>
    </source>
</reference>
<dbReference type="RefSeq" id="XP_009824963.1">
    <property type="nucleotide sequence ID" value="XM_009826661.1"/>
</dbReference>
<evidence type="ECO:0000256" key="3">
    <source>
        <dbReference type="ARBA" id="ARBA00004065"/>
    </source>
</evidence>
<dbReference type="InterPro" id="IPR036397">
    <property type="entry name" value="RNaseH_sf"/>
</dbReference>
<comment type="cofactor">
    <cofactor evidence="2">
        <name>Mg(2+)</name>
        <dbReference type="ChEBI" id="CHEBI:18420"/>
    </cofactor>
</comment>
<keyword evidence="6" id="KW-0963">Cytoplasm</keyword>
<dbReference type="PROSITE" id="PS51975">
    <property type="entry name" value="RNASE_H_2"/>
    <property type="match status" value="1"/>
</dbReference>
<dbReference type="EMBL" id="KI913118">
    <property type="protein sequence ID" value="ETV84945.1"/>
    <property type="molecule type" value="Genomic_DNA"/>
</dbReference>
<keyword evidence="11" id="KW-0464">Manganese</keyword>
<feature type="domain" description="RNase H type-2" evidence="15">
    <location>
        <begin position="91"/>
        <end position="281"/>
    </location>
</feature>
<evidence type="ECO:0000256" key="7">
    <source>
        <dbReference type="ARBA" id="ARBA00022722"/>
    </source>
</evidence>
<dbReference type="OrthoDB" id="7462577at2759"/>
<dbReference type="GO" id="GO:0004523">
    <property type="term" value="F:RNA-DNA hybrid ribonuclease activity"/>
    <property type="evidence" value="ECO:0007669"/>
    <property type="project" value="UniProtKB-UniRule"/>
</dbReference>
<dbReference type="InterPro" id="IPR001352">
    <property type="entry name" value="RNase_HII/HIII"/>
</dbReference>
<dbReference type="STRING" id="112090.W4GYY1"/>
<evidence type="ECO:0000313" key="16">
    <source>
        <dbReference type="EMBL" id="ETV84945.1"/>
    </source>
</evidence>
<evidence type="ECO:0000256" key="2">
    <source>
        <dbReference type="ARBA" id="ARBA00001946"/>
    </source>
</evidence>
<comment type="catalytic activity">
    <reaction evidence="1 12 13">
        <text>Endonucleolytic cleavage to 5'-phosphomonoester.</text>
        <dbReference type="EC" id="3.1.26.4"/>
    </reaction>
</comment>
<feature type="binding site" evidence="12">
    <location>
        <position position="195"/>
    </location>
    <ligand>
        <name>a divalent metal cation</name>
        <dbReference type="ChEBI" id="CHEBI:60240"/>
    </ligand>
</feature>
<keyword evidence="10 12" id="KW-0378">Hydrolase</keyword>
<keyword evidence="7 12" id="KW-0540">Nuclease</keyword>
<dbReference type="SUPFAM" id="SSF53098">
    <property type="entry name" value="Ribonuclease H-like"/>
    <property type="match status" value="1"/>
</dbReference>
<sequence>MMRATSSAAPLRRSARLLSATTPSKTPSILKEVKNATTVVRASTKKPRAAPVLSKSKTVTATQAGEVAPVTFKRGTLSREFEQRIYKKGFSCVVGVDEAGRGPLAGPVVAAACWIPLEVEIDGIHDSKQLNEAQRDLLFEKLTTHPGIQYAVHNIPMQVNSHTRIDEINVLQATLESMTKSVEALTVQADYALIDGNKMPPLSIQGECVIKGDSKVYAIAAASIIAKVTRDRLMVVYDKQWPEYGFAQHKGYGTRMHMAAIHKHGATPIHRMTFAPLNQLE</sequence>
<evidence type="ECO:0000256" key="8">
    <source>
        <dbReference type="ARBA" id="ARBA00022723"/>
    </source>
</evidence>
<comment type="similarity">
    <text evidence="5 13">Belongs to the RNase HII family.</text>
</comment>
<evidence type="ECO:0000259" key="15">
    <source>
        <dbReference type="PROSITE" id="PS51975"/>
    </source>
</evidence>
<evidence type="ECO:0000256" key="5">
    <source>
        <dbReference type="ARBA" id="ARBA00007383"/>
    </source>
</evidence>
<dbReference type="InterPro" id="IPR022898">
    <property type="entry name" value="RNase_HII"/>
</dbReference>
<dbReference type="VEuPathDB" id="FungiDB:H257_02840"/>
<dbReference type="AlphaFoldDB" id="W4GYY1"/>
<evidence type="ECO:0000256" key="11">
    <source>
        <dbReference type="ARBA" id="ARBA00023211"/>
    </source>
</evidence>
<gene>
    <name evidence="16" type="ORF">H257_02840</name>
</gene>
<feature type="region of interest" description="Disordered" evidence="14">
    <location>
        <begin position="1"/>
        <end position="23"/>
    </location>
</feature>
<feature type="binding site" evidence="12">
    <location>
        <position position="97"/>
    </location>
    <ligand>
        <name>a divalent metal cation</name>
        <dbReference type="ChEBI" id="CHEBI:60240"/>
    </ligand>
</feature>
<dbReference type="InterPro" id="IPR012337">
    <property type="entry name" value="RNaseH-like_sf"/>
</dbReference>
<dbReference type="Gene3D" id="3.30.420.10">
    <property type="entry name" value="Ribonuclease H-like superfamily/Ribonuclease H"/>
    <property type="match status" value="1"/>
</dbReference>
<evidence type="ECO:0000256" key="13">
    <source>
        <dbReference type="RuleBase" id="RU003515"/>
    </source>
</evidence>
<dbReference type="GeneID" id="20804836"/>
<dbReference type="Pfam" id="PF01351">
    <property type="entry name" value="RNase_HII"/>
    <property type="match status" value="1"/>
</dbReference>
<comment type="subcellular location">
    <subcellularLocation>
        <location evidence="4">Cytoplasm</location>
    </subcellularLocation>
</comment>
<dbReference type="PANTHER" id="PTHR10954:SF23">
    <property type="entry name" value="RIBONUCLEASE"/>
    <property type="match status" value="1"/>
</dbReference>
<comment type="cofactor">
    <cofactor evidence="12">
        <name>Mn(2+)</name>
        <dbReference type="ChEBI" id="CHEBI:29035"/>
    </cofactor>
    <cofactor evidence="12">
        <name>Mg(2+)</name>
        <dbReference type="ChEBI" id="CHEBI:18420"/>
    </cofactor>
    <text evidence="12">Manganese or magnesium. Binds 1 divalent metal ion per monomer in the absence of substrate. May bind a second metal ion after substrate binding.</text>
</comment>
<protein>
    <recommendedName>
        <fullName evidence="13">Ribonuclease</fullName>
        <ecNumber evidence="13">3.1.26.4</ecNumber>
    </recommendedName>
</protein>
<dbReference type="GO" id="GO:0003723">
    <property type="term" value="F:RNA binding"/>
    <property type="evidence" value="ECO:0007669"/>
    <property type="project" value="UniProtKB-UniRule"/>
</dbReference>
<keyword evidence="9 12" id="KW-0255">Endonuclease</keyword>
<comment type="function">
    <text evidence="3 13">Endonuclease that specifically degrades the RNA of RNA-DNA hybrids.</text>
</comment>
<evidence type="ECO:0000256" key="4">
    <source>
        <dbReference type="ARBA" id="ARBA00004496"/>
    </source>
</evidence>
<keyword evidence="8 12" id="KW-0479">Metal-binding</keyword>
<dbReference type="GO" id="GO:0032299">
    <property type="term" value="C:ribonuclease H2 complex"/>
    <property type="evidence" value="ECO:0007669"/>
    <property type="project" value="TreeGrafter"/>
</dbReference>
<evidence type="ECO:0000256" key="6">
    <source>
        <dbReference type="ARBA" id="ARBA00022490"/>
    </source>
</evidence>